<sequence>MLRRLSRRLAIELRTNRSPDLARSGLLFCAQRLRRLR</sequence>
<reference evidence="2" key="1">
    <citation type="submission" date="2019-10" db="EMBL/GenBank/DDBJ databases">
        <title>Lacipirellula parvula gen. nov., sp. nov., representing a lineage of planctomycetes widespread in freshwater anoxic habitats, and description of the family Lacipirellulaceae.</title>
        <authorList>
            <person name="Dedysh S.N."/>
            <person name="Kulichevskaya I.S."/>
            <person name="Beletsky A.V."/>
            <person name="Rakitin A.L."/>
            <person name="Mardanov A.V."/>
            <person name="Ivanova A.A."/>
            <person name="Saltykova V.X."/>
            <person name="Rijpstra W.I.C."/>
            <person name="Sinninghe Damste J.S."/>
            <person name="Ravin N.V."/>
        </authorList>
    </citation>
    <scope>NUCLEOTIDE SEQUENCE [LARGE SCALE GENOMIC DNA]</scope>
    <source>
        <strain evidence="2">PX69</strain>
    </source>
</reference>
<dbReference type="Proteomes" id="UP000326837">
    <property type="component" value="Chromosome"/>
</dbReference>
<evidence type="ECO:0000313" key="1">
    <source>
        <dbReference type="EMBL" id="BBO36221.1"/>
    </source>
</evidence>
<gene>
    <name evidence="1" type="ORF">PLANPX_5833</name>
</gene>
<accession>A0A5K7XLK6</accession>
<dbReference type="EMBL" id="AP021861">
    <property type="protein sequence ID" value="BBO36221.1"/>
    <property type="molecule type" value="Genomic_DNA"/>
</dbReference>
<keyword evidence="2" id="KW-1185">Reference proteome</keyword>
<dbReference type="KEGG" id="lpav:PLANPX_5833"/>
<proteinExistence type="predicted"/>
<name>A0A5K7XLK6_9BACT</name>
<dbReference type="AlphaFoldDB" id="A0A5K7XLK6"/>
<protein>
    <submittedName>
        <fullName evidence="1">Uncharacterized protein</fullName>
    </submittedName>
</protein>
<organism evidence="1 2">
    <name type="scientific">Lacipirellula parvula</name>
    <dbReference type="NCBI Taxonomy" id="2650471"/>
    <lineage>
        <taxon>Bacteria</taxon>
        <taxon>Pseudomonadati</taxon>
        <taxon>Planctomycetota</taxon>
        <taxon>Planctomycetia</taxon>
        <taxon>Pirellulales</taxon>
        <taxon>Lacipirellulaceae</taxon>
        <taxon>Lacipirellula</taxon>
    </lineage>
</organism>
<evidence type="ECO:0000313" key="2">
    <source>
        <dbReference type="Proteomes" id="UP000326837"/>
    </source>
</evidence>